<evidence type="ECO:0000256" key="2">
    <source>
        <dbReference type="ARBA" id="ARBA00006679"/>
    </source>
</evidence>
<dbReference type="RefSeq" id="WP_089331466.1">
    <property type="nucleotide sequence ID" value="NZ_FZNS01000001.1"/>
</dbReference>
<dbReference type="PANTHER" id="PTHR33452">
    <property type="entry name" value="OXIDOREDUCTASE CATD-RELATED"/>
    <property type="match status" value="1"/>
</dbReference>
<dbReference type="GO" id="GO:0005886">
    <property type="term" value="C:plasma membrane"/>
    <property type="evidence" value="ECO:0007669"/>
    <property type="project" value="UniProtKB-SubCell"/>
</dbReference>
<name>A0A238VAY7_9BACT</name>
<accession>A0A238VAY7</accession>
<evidence type="ECO:0000256" key="4">
    <source>
        <dbReference type="ARBA" id="ARBA00022692"/>
    </source>
</evidence>
<keyword evidence="5 7" id="KW-1133">Transmembrane helix</keyword>
<evidence type="ECO:0000256" key="7">
    <source>
        <dbReference type="SAM" id="Phobius"/>
    </source>
</evidence>
<gene>
    <name evidence="8" type="ORF">SAMN06269173_101368</name>
</gene>
<evidence type="ECO:0000256" key="5">
    <source>
        <dbReference type="ARBA" id="ARBA00022989"/>
    </source>
</evidence>
<comment type="subcellular location">
    <subcellularLocation>
        <location evidence="1">Cell membrane</location>
        <topology evidence="1">Multi-pass membrane protein</topology>
    </subcellularLocation>
</comment>
<dbReference type="PANTHER" id="PTHR33452:SF1">
    <property type="entry name" value="INNER MEMBRANE PROTEIN YPHA-RELATED"/>
    <property type="match status" value="1"/>
</dbReference>
<evidence type="ECO:0000256" key="3">
    <source>
        <dbReference type="ARBA" id="ARBA00022475"/>
    </source>
</evidence>
<dbReference type="InterPro" id="IPR051907">
    <property type="entry name" value="DoxX-like_oxidoreductase"/>
</dbReference>
<sequence length="144" mass="15642">MALFENRYRTHDLGLLLLRVGIGFMFTLHGYPKLIGGMETWTQVGGAMKVIGVSIAPAFWGFLAAAAEAVGGQLLAIGLFFRLTCALLLATMLLATLQHLSTGDGFAAYSHALESAFLFLGLLFTGPGKYSVDQLIFPPRRRLY</sequence>
<dbReference type="InterPro" id="IPR032808">
    <property type="entry name" value="DoxX"/>
</dbReference>
<reference evidence="9" key="1">
    <citation type="submission" date="2017-06" db="EMBL/GenBank/DDBJ databases">
        <authorList>
            <person name="Varghese N."/>
            <person name="Submissions S."/>
        </authorList>
    </citation>
    <scope>NUCLEOTIDE SEQUENCE [LARGE SCALE GENOMIC DNA]</scope>
    <source>
        <strain evidence="9">DSM 28041</strain>
    </source>
</reference>
<keyword evidence="9" id="KW-1185">Reference proteome</keyword>
<feature type="transmembrane region" description="Helical" evidence="7">
    <location>
        <begin position="44"/>
        <end position="67"/>
    </location>
</feature>
<feature type="transmembrane region" description="Helical" evidence="7">
    <location>
        <begin position="106"/>
        <end position="125"/>
    </location>
</feature>
<evidence type="ECO:0000313" key="9">
    <source>
        <dbReference type="Proteomes" id="UP000198310"/>
    </source>
</evidence>
<dbReference type="EMBL" id="FZNS01000001">
    <property type="protein sequence ID" value="SNR31358.1"/>
    <property type="molecule type" value="Genomic_DNA"/>
</dbReference>
<evidence type="ECO:0000313" key="8">
    <source>
        <dbReference type="EMBL" id="SNR31358.1"/>
    </source>
</evidence>
<dbReference type="Pfam" id="PF07681">
    <property type="entry name" value="DoxX"/>
    <property type="match status" value="1"/>
</dbReference>
<proteinExistence type="inferred from homology"/>
<dbReference type="AlphaFoldDB" id="A0A238VAY7"/>
<keyword evidence="3" id="KW-1003">Cell membrane</keyword>
<keyword evidence="4 7" id="KW-0812">Transmembrane</keyword>
<feature type="transmembrane region" description="Helical" evidence="7">
    <location>
        <begin position="12"/>
        <end position="32"/>
    </location>
</feature>
<feature type="transmembrane region" description="Helical" evidence="7">
    <location>
        <begin position="79"/>
        <end position="100"/>
    </location>
</feature>
<keyword evidence="6 7" id="KW-0472">Membrane</keyword>
<comment type="similarity">
    <text evidence="2">Belongs to the DoxX family.</text>
</comment>
<evidence type="ECO:0000256" key="1">
    <source>
        <dbReference type="ARBA" id="ARBA00004651"/>
    </source>
</evidence>
<evidence type="ECO:0000256" key="6">
    <source>
        <dbReference type="ARBA" id="ARBA00023136"/>
    </source>
</evidence>
<dbReference type="Proteomes" id="UP000198310">
    <property type="component" value="Unassembled WGS sequence"/>
</dbReference>
<protein>
    <submittedName>
        <fullName evidence="8">Putative oxidoreductase</fullName>
    </submittedName>
</protein>
<organism evidence="8 9">
    <name type="scientific">Hymenobacter mucosus</name>
    <dbReference type="NCBI Taxonomy" id="1411120"/>
    <lineage>
        <taxon>Bacteria</taxon>
        <taxon>Pseudomonadati</taxon>
        <taxon>Bacteroidota</taxon>
        <taxon>Cytophagia</taxon>
        <taxon>Cytophagales</taxon>
        <taxon>Hymenobacteraceae</taxon>
        <taxon>Hymenobacter</taxon>
    </lineage>
</organism>